<keyword evidence="1" id="KW-0597">Phosphoprotein</keyword>
<evidence type="ECO:0000259" key="4">
    <source>
        <dbReference type="PROSITE" id="PS51673"/>
    </source>
</evidence>
<evidence type="ECO:0000313" key="6">
    <source>
        <dbReference type="Proteomes" id="UP000258309"/>
    </source>
</evidence>
<protein>
    <recommendedName>
        <fullName evidence="7">SUZ domain-containing protein</fullName>
    </recommendedName>
</protein>
<dbReference type="SUPFAM" id="SSF82708">
    <property type="entry name" value="R3H domain"/>
    <property type="match status" value="1"/>
</dbReference>
<evidence type="ECO:0000256" key="1">
    <source>
        <dbReference type="ARBA" id="ARBA00022553"/>
    </source>
</evidence>
<dbReference type="OMA" id="PFCRVPP"/>
<feature type="domain" description="SUZ" evidence="4">
    <location>
        <begin position="359"/>
        <end position="442"/>
    </location>
</feature>
<evidence type="ECO:0000313" key="5">
    <source>
        <dbReference type="EMBL" id="RFU29906.1"/>
    </source>
</evidence>
<dbReference type="AlphaFoldDB" id="A0A3E2H8Z5"/>
<feature type="compositionally biased region" description="Basic and acidic residues" evidence="2">
    <location>
        <begin position="175"/>
        <end position="187"/>
    </location>
</feature>
<dbReference type="InterPro" id="IPR024771">
    <property type="entry name" value="SUZ"/>
</dbReference>
<dbReference type="STRING" id="5539.A0A3E2H8Z5"/>
<organism evidence="5 6">
    <name type="scientific">Scytalidium lignicola</name>
    <name type="common">Hyphomycete</name>
    <dbReference type="NCBI Taxonomy" id="5539"/>
    <lineage>
        <taxon>Eukaryota</taxon>
        <taxon>Fungi</taxon>
        <taxon>Dikarya</taxon>
        <taxon>Ascomycota</taxon>
        <taxon>Pezizomycotina</taxon>
        <taxon>Leotiomycetes</taxon>
        <taxon>Leotiomycetes incertae sedis</taxon>
        <taxon>Scytalidium</taxon>
    </lineage>
</organism>
<feature type="compositionally biased region" description="Basic and acidic residues" evidence="2">
    <location>
        <begin position="480"/>
        <end position="489"/>
    </location>
</feature>
<reference evidence="5 6" key="1">
    <citation type="submission" date="2018-05" db="EMBL/GenBank/DDBJ databases">
        <title>Draft genome sequence of Scytalidium lignicola DSM 105466, a ubiquitous saprotrophic fungus.</title>
        <authorList>
            <person name="Buettner E."/>
            <person name="Gebauer A.M."/>
            <person name="Hofrichter M."/>
            <person name="Liers C."/>
            <person name="Kellner H."/>
        </authorList>
    </citation>
    <scope>NUCLEOTIDE SEQUENCE [LARGE SCALE GENOMIC DNA]</scope>
    <source>
        <strain evidence="5 6">DSM 105466</strain>
    </source>
</reference>
<feature type="region of interest" description="Disordered" evidence="2">
    <location>
        <begin position="38"/>
        <end position="90"/>
    </location>
</feature>
<dbReference type="CDD" id="cd02642">
    <property type="entry name" value="R3H_encore_like"/>
    <property type="match status" value="1"/>
</dbReference>
<accession>A0A3E2H8Z5</accession>
<dbReference type="OrthoDB" id="278430at2759"/>
<comment type="caution">
    <text evidence="5">The sequence shown here is derived from an EMBL/GenBank/DDBJ whole genome shotgun (WGS) entry which is preliminary data.</text>
</comment>
<feature type="region of interest" description="Disordered" evidence="2">
    <location>
        <begin position="363"/>
        <end position="489"/>
    </location>
</feature>
<feature type="non-terminal residue" evidence="5">
    <location>
        <position position="771"/>
    </location>
</feature>
<dbReference type="GO" id="GO:0006012">
    <property type="term" value="P:galactose metabolic process"/>
    <property type="evidence" value="ECO:0007669"/>
    <property type="project" value="TreeGrafter"/>
</dbReference>
<dbReference type="EMBL" id="NCSJ02000114">
    <property type="protein sequence ID" value="RFU29906.1"/>
    <property type="molecule type" value="Genomic_DNA"/>
</dbReference>
<sequence>MATAPMSADRTRMSFAKVAASAGKDSAAIPSFAKVAAAGSLRDGRKHAPAAPVIRNESSESSESINGSSKIDPNVVESKYSTTKDPNPKAEALLAEDGSTSETKLVDAVKALHVQNSRPTVVLNGSGGIGRQHKSDSIEVLSEDPSYRADSGSDLGTKPPSLDGKSITSGTTFALDEKESLRPDDSASVKAAEDDDTFSGRGSIVAGSRIGSEAAGRAYRPQYYEVDRRGIQPMQERQNQGVNTPQSGSSGPQPVDDSKPKPLVGTTGAPDAFNLFYRQTPDEKLLEALESPKDRIFLLRLEQDVIEFVKDSKEPFIDLPPCNSFCRMLTHKLADYYHMTHQVDAVAGAVRIFRTPFCRLPPSLTSISNPPTSGNTPPPNLPAMKIMRRGGDGDTGPNASKATSETGSDGKDRALSAKEKLSREEREAAYNKARERIFGKDEKSGDVIPETGDANGMSRSSSVSTKDRASQGKKTKSAKQRRDDSESFDVRSQYTPFFPQPQQPTWVPTPHYAPIHSQQLNTNHVPGNYPNSMVQYSAGQPFNPAVVGNGNAQPYNNVPQFHQPNQLRYQPHSAPITAYGSPVQSALAPQQWAQTPYQNSYPPQRPVVPGPQNTIPYAFGQLPSTANPADPKSQHPIPGSFNRHAFNPKTQSFVPGNPGMPMQHPINHHGSPHLSYNGFPQQQFSNGVGYHMARQGSNNSLPSYHVSPNMAHRPMMHQNMQQNLPQGIPPSMPQGPPHGVPHGIASNNQFGSHLPNFGNVSTLPPKPPTGI</sequence>
<evidence type="ECO:0008006" key="7">
    <source>
        <dbReference type="Google" id="ProtNLM"/>
    </source>
</evidence>
<feature type="region of interest" description="Disordered" evidence="2">
    <location>
        <begin position="672"/>
        <end position="700"/>
    </location>
</feature>
<dbReference type="PANTHER" id="PTHR15672:SF8">
    <property type="entry name" value="PROTEIN ENCORE"/>
    <property type="match status" value="1"/>
</dbReference>
<keyword evidence="6" id="KW-1185">Reference proteome</keyword>
<dbReference type="PROSITE" id="PS51061">
    <property type="entry name" value="R3H"/>
    <property type="match status" value="1"/>
</dbReference>
<feature type="non-terminal residue" evidence="5">
    <location>
        <position position="1"/>
    </location>
</feature>
<dbReference type="Gene3D" id="3.30.1370.50">
    <property type="entry name" value="R3H-like domain"/>
    <property type="match status" value="1"/>
</dbReference>
<feature type="domain" description="R3H" evidence="3">
    <location>
        <begin position="295"/>
        <end position="358"/>
    </location>
</feature>
<evidence type="ECO:0000259" key="3">
    <source>
        <dbReference type="PROSITE" id="PS51061"/>
    </source>
</evidence>
<dbReference type="PANTHER" id="PTHR15672">
    <property type="entry name" value="CAMP-REGULATED PHOSPHOPROTEIN 21 RELATED R3H DOMAIN CONTAINING PROTEIN"/>
    <property type="match status" value="1"/>
</dbReference>
<dbReference type="Proteomes" id="UP000258309">
    <property type="component" value="Unassembled WGS sequence"/>
</dbReference>
<feature type="compositionally biased region" description="Basic and acidic residues" evidence="2">
    <location>
        <begin position="408"/>
        <end position="445"/>
    </location>
</feature>
<dbReference type="GO" id="GO:0003676">
    <property type="term" value="F:nucleic acid binding"/>
    <property type="evidence" value="ECO:0007669"/>
    <property type="project" value="UniProtKB-UniRule"/>
</dbReference>
<dbReference type="PROSITE" id="PS51673">
    <property type="entry name" value="SUZ"/>
    <property type="match status" value="1"/>
</dbReference>
<feature type="compositionally biased region" description="Polar residues" evidence="2">
    <location>
        <begin position="237"/>
        <end position="252"/>
    </location>
</feature>
<feature type="compositionally biased region" description="Low complexity" evidence="2">
    <location>
        <begin position="365"/>
        <end position="375"/>
    </location>
</feature>
<feature type="region of interest" description="Disordered" evidence="2">
    <location>
        <begin position="727"/>
        <end position="771"/>
    </location>
</feature>
<gene>
    <name evidence="5" type="ORF">B7463_g6420</name>
</gene>
<dbReference type="InterPro" id="IPR051937">
    <property type="entry name" value="R3H_domain_containing"/>
</dbReference>
<name>A0A3E2H8Z5_SCYLI</name>
<feature type="compositionally biased region" description="Polar residues" evidence="2">
    <location>
        <begin position="397"/>
        <end position="407"/>
    </location>
</feature>
<dbReference type="InterPro" id="IPR036867">
    <property type="entry name" value="R3H_dom_sf"/>
</dbReference>
<feature type="region of interest" description="Disordered" evidence="2">
    <location>
        <begin position="237"/>
        <end position="264"/>
    </location>
</feature>
<dbReference type="Pfam" id="PF01424">
    <property type="entry name" value="R3H"/>
    <property type="match status" value="1"/>
</dbReference>
<dbReference type="Pfam" id="PF12752">
    <property type="entry name" value="SUZ"/>
    <property type="match status" value="1"/>
</dbReference>
<feature type="compositionally biased region" description="Low complexity" evidence="2">
    <location>
        <begin position="59"/>
        <end position="69"/>
    </location>
</feature>
<feature type="region of interest" description="Disordered" evidence="2">
    <location>
        <begin position="123"/>
        <end position="204"/>
    </location>
</feature>
<dbReference type="InterPro" id="IPR001374">
    <property type="entry name" value="R3H_dom"/>
</dbReference>
<feature type="compositionally biased region" description="Pro residues" evidence="2">
    <location>
        <begin position="727"/>
        <end position="739"/>
    </location>
</feature>
<proteinExistence type="predicted"/>
<evidence type="ECO:0000256" key="2">
    <source>
        <dbReference type="SAM" id="MobiDB-lite"/>
    </source>
</evidence>